<evidence type="ECO:0000256" key="4">
    <source>
        <dbReference type="HAMAP-Rule" id="MF_00360"/>
    </source>
</evidence>
<dbReference type="GO" id="GO:0070181">
    <property type="term" value="F:small ribosomal subunit rRNA binding"/>
    <property type="evidence" value="ECO:0007669"/>
    <property type="project" value="TreeGrafter"/>
</dbReference>
<reference evidence="5 6" key="1">
    <citation type="submission" date="2016-10" db="EMBL/GenBank/DDBJ databases">
        <authorList>
            <person name="de Groot N.N."/>
        </authorList>
    </citation>
    <scope>NUCLEOTIDE SEQUENCE [LARGE SCALE GENOMIC DNA]</scope>
    <source>
        <strain evidence="5 6">ATCC BAA-466</strain>
    </source>
</reference>
<dbReference type="Gene3D" id="3.30.70.60">
    <property type="match status" value="1"/>
</dbReference>
<proteinExistence type="inferred from homology"/>
<keyword evidence="6" id="KW-1185">Reference proteome</keyword>
<dbReference type="PANTHER" id="PTHR21011">
    <property type="entry name" value="MITOCHONDRIAL 28S RIBOSOMAL PROTEIN S6"/>
    <property type="match status" value="1"/>
</dbReference>
<comment type="function">
    <text evidence="2 4">Binds together with bS18 to 16S ribosomal RNA.</text>
</comment>
<keyword evidence="4" id="KW-0687">Ribonucleoprotein</keyword>
<dbReference type="AlphaFoldDB" id="A0A1G7SXD6"/>
<dbReference type="OrthoDB" id="9812702at2"/>
<dbReference type="InterPro" id="IPR014717">
    <property type="entry name" value="Transl_elong_EF1B/ribsomal_bS6"/>
</dbReference>
<dbReference type="GO" id="GO:0005840">
    <property type="term" value="C:ribosome"/>
    <property type="evidence" value="ECO:0007669"/>
    <property type="project" value="UniProtKB-KW"/>
</dbReference>
<dbReference type="GO" id="GO:0005737">
    <property type="term" value="C:cytoplasm"/>
    <property type="evidence" value="ECO:0007669"/>
    <property type="project" value="UniProtKB-ARBA"/>
</dbReference>
<dbReference type="Proteomes" id="UP000199708">
    <property type="component" value="Unassembled WGS sequence"/>
</dbReference>
<dbReference type="HAMAP" id="MF_00360">
    <property type="entry name" value="Ribosomal_bS6"/>
    <property type="match status" value="1"/>
</dbReference>
<evidence type="ECO:0000256" key="1">
    <source>
        <dbReference type="ARBA" id="ARBA00009512"/>
    </source>
</evidence>
<dbReference type="PANTHER" id="PTHR21011:SF1">
    <property type="entry name" value="SMALL RIBOSOMAL SUBUNIT PROTEIN BS6M"/>
    <property type="match status" value="1"/>
</dbReference>
<accession>A0A1G7SXD6</accession>
<dbReference type="InterPro" id="IPR000529">
    <property type="entry name" value="Ribosomal_bS6"/>
</dbReference>
<sequence length="99" mass="11715">MSQPTKYEILYIIRPDMTDEAKKELIARFDQILVDQGSEVVESKDWAKKRLAYEINDYREGIYHLITLTADDAKGINEFDRLARINRDILRHMITKVEE</sequence>
<dbReference type="RefSeq" id="WP_090289863.1">
    <property type="nucleotide sequence ID" value="NZ_FNCK01000004.1"/>
</dbReference>
<evidence type="ECO:0000256" key="2">
    <source>
        <dbReference type="ARBA" id="ARBA00035104"/>
    </source>
</evidence>
<keyword evidence="4" id="KW-0699">rRNA-binding</keyword>
<comment type="similarity">
    <text evidence="1 4">Belongs to the bacterial ribosomal protein bS6 family.</text>
</comment>
<keyword evidence="4" id="KW-0694">RNA-binding</keyword>
<dbReference type="CDD" id="cd00473">
    <property type="entry name" value="bS6"/>
    <property type="match status" value="1"/>
</dbReference>
<dbReference type="InterPro" id="IPR035980">
    <property type="entry name" value="Ribosomal_bS6_sf"/>
</dbReference>
<dbReference type="GO" id="GO:1990904">
    <property type="term" value="C:ribonucleoprotein complex"/>
    <property type="evidence" value="ECO:0007669"/>
    <property type="project" value="UniProtKB-KW"/>
</dbReference>
<keyword evidence="4 5" id="KW-0689">Ribosomal protein</keyword>
<dbReference type="GO" id="GO:0006412">
    <property type="term" value="P:translation"/>
    <property type="evidence" value="ECO:0007669"/>
    <property type="project" value="UniProtKB-UniRule"/>
</dbReference>
<gene>
    <name evidence="4" type="primary">rpsF</name>
    <name evidence="5" type="ORF">SAMN05421791_104195</name>
</gene>
<evidence type="ECO:0000313" key="5">
    <source>
        <dbReference type="EMBL" id="SDG27532.1"/>
    </source>
</evidence>
<protein>
    <recommendedName>
        <fullName evidence="3 4">Small ribosomal subunit protein bS6</fullName>
    </recommendedName>
</protein>
<dbReference type="InterPro" id="IPR020814">
    <property type="entry name" value="Ribosomal_S6_plastid/chlpt"/>
</dbReference>
<evidence type="ECO:0000256" key="3">
    <source>
        <dbReference type="ARBA" id="ARBA00035294"/>
    </source>
</evidence>
<evidence type="ECO:0000313" key="6">
    <source>
        <dbReference type="Proteomes" id="UP000199708"/>
    </source>
</evidence>
<dbReference type="Pfam" id="PF01250">
    <property type="entry name" value="Ribosomal_S6"/>
    <property type="match status" value="1"/>
</dbReference>
<dbReference type="STRING" id="120956.SAMN05421791_104195"/>
<dbReference type="SUPFAM" id="SSF54995">
    <property type="entry name" value="Ribosomal protein S6"/>
    <property type="match status" value="1"/>
</dbReference>
<dbReference type="EMBL" id="FNCK01000004">
    <property type="protein sequence ID" value="SDG27532.1"/>
    <property type="molecule type" value="Genomic_DNA"/>
</dbReference>
<organism evidence="5 6">
    <name type="scientific">Facklamia miroungae</name>
    <dbReference type="NCBI Taxonomy" id="120956"/>
    <lineage>
        <taxon>Bacteria</taxon>
        <taxon>Bacillati</taxon>
        <taxon>Bacillota</taxon>
        <taxon>Bacilli</taxon>
        <taxon>Lactobacillales</taxon>
        <taxon>Aerococcaceae</taxon>
        <taxon>Facklamia</taxon>
    </lineage>
</organism>
<dbReference type="NCBIfam" id="TIGR00166">
    <property type="entry name" value="S6"/>
    <property type="match status" value="1"/>
</dbReference>
<name>A0A1G7SXD6_9LACT</name>
<dbReference type="GO" id="GO:0003735">
    <property type="term" value="F:structural constituent of ribosome"/>
    <property type="evidence" value="ECO:0007669"/>
    <property type="project" value="InterPro"/>
</dbReference>